<dbReference type="KEGG" id="app:CAP2UW1_0419"/>
<evidence type="ECO:0000313" key="2">
    <source>
        <dbReference type="EMBL" id="ACV33770.1"/>
    </source>
</evidence>
<gene>
    <name evidence="2" type="ordered locus">CAP2UW1_0419</name>
</gene>
<sequence length="90" mass="9309">MFEELVAYGAVLGATTYATWRLMPGALRVALAERWATLAPRFGFADAAPDPARRQASASGSSSCGGCSGCASKPTSIKVVVVTNKNTNAQ</sequence>
<accession>C7RKU8</accession>
<organism evidence="2">
    <name type="scientific">Accumulibacter regalis</name>
    <dbReference type="NCBI Taxonomy" id="522306"/>
    <lineage>
        <taxon>Bacteria</taxon>
        <taxon>Pseudomonadati</taxon>
        <taxon>Pseudomonadota</taxon>
        <taxon>Betaproteobacteria</taxon>
        <taxon>Candidatus Accumulibacter</taxon>
    </lineage>
</organism>
<evidence type="ECO:0000256" key="1">
    <source>
        <dbReference type="SAM" id="MobiDB-lite"/>
    </source>
</evidence>
<dbReference type="STRING" id="522306.CAP2UW1_0419"/>
<reference evidence="2" key="2">
    <citation type="submission" date="2009-09" db="EMBL/GenBank/DDBJ databases">
        <title>Complete sequence of chromosome of Candidatus Accumulibacter phosphatis clade IIA str. UW-1.</title>
        <authorList>
            <consortium name="US DOE Joint Genome Institute"/>
            <person name="Martin H.G."/>
            <person name="Ivanova N."/>
            <person name="Kunin V."/>
            <person name="Warnecke F."/>
            <person name="Barry K."/>
            <person name="He S."/>
            <person name="Salamov A."/>
            <person name="Szeto E."/>
            <person name="Dalin E."/>
            <person name="Pangilinan J.L."/>
            <person name="Lapidus A."/>
            <person name="Lowry S."/>
            <person name="Kyrpides N.C."/>
            <person name="McMahon K.D."/>
            <person name="Hugenholtz P."/>
        </authorList>
    </citation>
    <scope>NUCLEOTIDE SEQUENCE [LARGE SCALE GENOMIC DNA]</scope>
    <source>
        <strain evidence="2">UW-1</strain>
    </source>
</reference>
<reference evidence="2" key="1">
    <citation type="submission" date="2009-08" db="EMBL/GenBank/DDBJ databases">
        <authorList>
            <consortium name="US DOE Joint Genome Institute"/>
            <person name="Lucas S."/>
            <person name="Copeland A."/>
            <person name="Lapidus A."/>
            <person name="Glavina del Rio T."/>
            <person name="Dalin E."/>
            <person name="Tice H."/>
            <person name="Bruce D."/>
            <person name="Barry K."/>
            <person name="Pitluck S."/>
            <person name="Lowry S."/>
            <person name="Larimer F."/>
            <person name="Land M."/>
            <person name="Hauser L."/>
            <person name="Kyrpides N."/>
            <person name="Ivanova N."/>
            <person name="McMahon K.D."/>
            <person name="Hugenholtz P."/>
        </authorList>
    </citation>
    <scope>NUCLEOTIDE SEQUENCE</scope>
    <source>
        <strain evidence="2">UW-1</strain>
    </source>
</reference>
<protein>
    <submittedName>
        <fullName evidence="2">Uncharacterized protein</fullName>
    </submittedName>
</protein>
<dbReference type="EMBL" id="CP001715">
    <property type="protein sequence ID" value="ACV33770.1"/>
    <property type="molecule type" value="Genomic_DNA"/>
</dbReference>
<proteinExistence type="predicted"/>
<name>C7RKU8_ACCRE</name>
<dbReference type="AlphaFoldDB" id="C7RKU8"/>
<feature type="region of interest" description="Disordered" evidence="1">
    <location>
        <begin position="51"/>
        <end position="72"/>
    </location>
</feature>
<dbReference type="HOGENOM" id="CLU_2434056_0_0_4"/>